<name>A0A504Y7Y5_FASGI</name>
<dbReference type="STRING" id="46835.A0A504Y7Y5"/>
<reference evidence="3 4" key="1">
    <citation type="submission" date="2019-04" db="EMBL/GenBank/DDBJ databases">
        <title>Annotation for the trematode Fasciola gigantica.</title>
        <authorList>
            <person name="Choi Y.-J."/>
        </authorList>
    </citation>
    <scope>NUCLEOTIDE SEQUENCE [LARGE SCALE GENOMIC DNA]</scope>
    <source>
        <strain evidence="3">Uganda_cow_1</strain>
    </source>
</reference>
<proteinExistence type="predicted"/>
<feature type="region of interest" description="Disordered" evidence="1">
    <location>
        <begin position="102"/>
        <end position="131"/>
    </location>
</feature>
<dbReference type="EMBL" id="SUNJ01012977">
    <property type="protein sequence ID" value="TPP57612.1"/>
    <property type="molecule type" value="Genomic_DNA"/>
</dbReference>
<dbReference type="InterPro" id="IPR036892">
    <property type="entry name" value="L27_dom_sf"/>
</dbReference>
<dbReference type="OrthoDB" id="65789at2759"/>
<organism evidence="3 4">
    <name type="scientific">Fasciola gigantica</name>
    <name type="common">Giant liver fluke</name>
    <dbReference type="NCBI Taxonomy" id="46835"/>
    <lineage>
        <taxon>Eukaryota</taxon>
        <taxon>Metazoa</taxon>
        <taxon>Spiralia</taxon>
        <taxon>Lophotrochozoa</taxon>
        <taxon>Platyhelminthes</taxon>
        <taxon>Trematoda</taxon>
        <taxon>Digenea</taxon>
        <taxon>Plagiorchiida</taxon>
        <taxon>Echinostomata</taxon>
        <taxon>Echinostomatoidea</taxon>
        <taxon>Fasciolidae</taxon>
        <taxon>Fasciola</taxon>
    </lineage>
</organism>
<dbReference type="Gene3D" id="1.10.287.650">
    <property type="entry name" value="L27 domain"/>
    <property type="match status" value="1"/>
</dbReference>
<dbReference type="Pfam" id="PF02828">
    <property type="entry name" value="L27"/>
    <property type="match status" value="1"/>
</dbReference>
<dbReference type="SUPFAM" id="SSF101288">
    <property type="entry name" value="L27 domain"/>
    <property type="match status" value="1"/>
</dbReference>
<dbReference type="Proteomes" id="UP000316759">
    <property type="component" value="Unassembled WGS sequence"/>
</dbReference>
<feature type="compositionally biased region" description="Basic and acidic residues" evidence="1">
    <location>
        <begin position="228"/>
        <end position="241"/>
    </location>
</feature>
<comment type="caution">
    <text evidence="3">The sequence shown here is derived from an EMBL/GenBank/DDBJ whole genome shotgun (WGS) entry which is preliminary data.</text>
</comment>
<gene>
    <name evidence="3" type="ORF">FGIG_08395</name>
</gene>
<keyword evidence="4" id="KW-1185">Reference proteome</keyword>
<sequence length="357" mass="39711">MQLKHCLELKDVTTSGSSQDAMVLELHPPDAFERNGLKAPSDLWVDLEQFVMQTRESGKPDAHELYDLLADPHIREVLVAYDDVANSCYYDEDFDLVSVYTESDSHRRRPASVSPVPKRSPEQNSVHDDSLSEIAGISDLRSAVITHNNRSSNNGPFDVSDNIDVELGNKHGDKRHSVGSMVKSENSKQVVDSGRRWRRPDPTSPHDTNEREPAFSKGSSRRNISTPERNDSLSRHGKTNDSDSENSLSSAPKTIIKVYHLSLDESASMTSIQIPLIYSRPSLTVYETYNQTNAPFRLQNPPCVIDESALSPIPTDPHPLQTLEIPIGEEIGDFLHSTIRRQSSGSTSTTITPIPTK</sequence>
<feature type="compositionally biased region" description="Basic and acidic residues" evidence="1">
    <location>
        <begin position="119"/>
        <end position="130"/>
    </location>
</feature>
<evidence type="ECO:0000313" key="3">
    <source>
        <dbReference type="EMBL" id="TPP57612.1"/>
    </source>
</evidence>
<accession>A0A504Y7Y5</accession>
<protein>
    <submittedName>
        <fullName evidence="3">MAGUK p55 subfamily member 2</fullName>
    </submittedName>
</protein>
<dbReference type="AlphaFoldDB" id="A0A504Y7Y5"/>
<evidence type="ECO:0000259" key="2">
    <source>
        <dbReference type="Pfam" id="PF02828"/>
    </source>
</evidence>
<evidence type="ECO:0000256" key="1">
    <source>
        <dbReference type="SAM" id="MobiDB-lite"/>
    </source>
</evidence>
<feature type="domain" description="L27" evidence="2">
    <location>
        <begin position="59"/>
        <end position="90"/>
    </location>
</feature>
<dbReference type="InterPro" id="IPR014775">
    <property type="entry name" value="L27_C"/>
</dbReference>
<feature type="region of interest" description="Disordered" evidence="1">
    <location>
        <begin position="147"/>
        <end position="249"/>
    </location>
</feature>
<feature type="compositionally biased region" description="Polar residues" evidence="1">
    <location>
        <begin position="217"/>
        <end position="227"/>
    </location>
</feature>
<evidence type="ECO:0000313" key="4">
    <source>
        <dbReference type="Proteomes" id="UP000316759"/>
    </source>
</evidence>